<feature type="transmembrane region" description="Helical" evidence="15">
    <location>
        <begin position="83"/>
        <end position="103"/>
    </location>
</feature>
<dbReference type="PIRSF" id="PIRSF004638">
    <property type="entry name" value="UCP004638"/>
    <property type="match status" value="1"/>
</dbReference>
<evidence type="ECO:0000256" key="14">
    <source>
        <dbReference type="PIRNR" id="PIRNR004638"/>
    </source>
</evidence>
<evidence type="ECO:0000256" key="2">
    <source>
        <dbReference type="ARBA" id="ARBA00005073"/>
    </source>
</evidence>
<feature type="transmembrane region" description="Helical" evidence="15">
    <location>
        <begin position="115"/>
        <end position="134"/>
    </location>
</feature>
<dbReference type="InterPro" id="IPR005265">
    <property type="entry name" value="HemJ-like"/>
</dbReference>
<reference evidence="17 19" key="3">
    <citation type="submission" date="2019-02" db="EMBL/GenBank/DDBJ databases">
        <authorList>
            <person name="Zhang G."/>
        </authorList>
    </citation>
    <scope>NUCLEOTIDE SEQUENCE [LARGE SCALE GENOMIC DNA]</scope>
    <source>
        <strain evidence="17 19">CMB17</strain>
    </source>
</reference>
<keyword evidence="12 14" id="KW-0472">Membrane</keyword>
<dbReference type="EC" id="1.3.99.-" evidence="14"/>
<keyword evidence="7 15" id="KW-0812">Transmembrane</keyword>
<dbReference type="OrthoDB" id="7570050at2"/>
<keyword evidence="9 15" id="KW-1133">Transmembrane helix</keyword>
<accession>A0A238UWK9</accession>
<evidence type="ECO:0000256" key="3">
    <source>
        <dbReference type="ARBA" id="ARBA00006501"/>
    </source>
</evidence>
<dbReference type="Pfam" id="PF03653">
    <property type="entry name" value="UPF0093"/>
    <property type="match status" value="1"/>
</dbReference>
<dbReference type="AlphaFoldDB" id="A0A238UWK9"/>
<evidence type="ECO:0000256" key="15">
    <source>
        <dbReference type="SAM" id="Phobius"/>
    </source>
</evidence>
<proteinExistence type="inferred from homology"/>
<evidence type="ECO:0000256" key="8">
    <source>
        <dbReference type="ARBA" id="ARBA00022723"/>
    </source>
</evidence>
<gene>
    <name evidence="17" type="ORF">EYF88_00495</name>
    <name evidence="16" type="ORF">SAMN06265378_101521</name>
</gene>
<dbReference type="EMBL" id="FZNM01000001">
    <property type="protein sequence ID" value="SNR26396.1"/>
    <property type="molecule type" value="Genomic_DNA"/>
</dbReference>
<reference evidence="16" key="1">
    <citation type="submission" date="2017-06" db="EMBL/GenBank/DDBJ databases">
        <authorList>
            <person name="Kim H.J."/>
            <person name="Triplett B.A."/>
        </authorList>
    </citation>
    <scope>NUCLEOTIDE SEQUENCE [LARGE SCALE GENOMIC DNA]</scope>
    <source>
        <strain evidence="16">DSM 26170</strain>
    </source>
</reference>
<dbReference type="EMBL" id="SIRL01000001">
    <property type="protein sequence ID" value="TBN52722.1"/>
    <property type="molecule type" value="Genomic_DNA"/>
</dbReference>
<name>A0A238UWK9_9RHOB</name>
<feature type="transmembrane region" description="Helical" evidence="15">
    <location>
        <begin position="48"/>
        <end position="71"/>
    </location>
</feature>
<evidence type="ECO:0000313" key="19">
    <source>
        <dbReference type="Proteomes" id="UP000292859"/>
    </source>
</evidence>
<comment type="similarity">
    <text evidence="3 14">Belongs to the HemJ family.</text>
</comment>
<keyword evidence="5 14" id="KW-1003">Cell membrane</keyword>
<keyword evidence="19" id="KW-1185">Reference proteome</keyword>
<dbReference type="GO" id="GO:0005886">
    <property type="term" value="C:plasma membrane"/>
    <property type="evidence" value="ECO:0007669"/>
    <property type="project" value="UniProtKB-SubCell"/>
</dbReference>
<dbReference type="PANTHER" id="PTHR40255:SF1">
    <property type="entry name" value="PROTOPORPHYRINOGEN IX OXIDASE"/>
    <property type="match status" value="1"/>
</dbReference>
<evidence type="ECO:0000313" key="17">
    <source>
        <dbReference type="EMBL" id="TBN52722.1"/>
    </source>
</evidence>
<feature type="transmembrane region" description="Helical" evidence="15">
    <location>
        <begin position="6"/>
        <end position="28"/>
    </location>
</feature>
<keyword evidence="8 14" id="KW-0479">Metal-binding</keyword>
<keyword evidence="6 14" id="KW-0349">Heme</keyword>
<evidence type="ECO:0000256" key="5">
    <source>
        <dbReference type="ARBA" id="ARBA00022475"/>
    </source>
</evidence>
<dbReference type="PANTHER" id="PTHR40255">
    <property type="entry name" value="UPF0093 MEMBRANE PROTEIN SLR1790"/>
    <property type="match status" value="1"/>
</dbReference>
<evidence type="ECO:0000256" key="11">
    <source>
        <dbReference type="ARBA" id="ARBA00023004"/>
    </source>
</evidence>
<dbReference type="Proteomes" id="UP000292859">
    <property type="component" value="Unassembled WGS sequence"/>
</dbReference>
<sequence>MTEILKALHIAAIAVWSAGLLSLPALYVQRRHVRHDDDLHRLQRMVRFSYIALVSPMAFVGIASGTALIFVQTAVQPWFAAKMAFVAALAFVHVLTGLVVVRLFREDGVYPAWRFVAVTAATAFLIAAILWLVLAKPVIPQAADMFRPGALSGLLRPFNPWATP</sequence>
<evidence type="ECO:0000256" key="7">
    <source>
        <dbReference type="ARBA" id="ARBA00022692"/>
    </source>
</evidence>
<dbReference type="GO" id="GO:0070818">
    <property type="term" value="F:protoporphyrinogen oxidase activity"/>
    <property type="evidence" value="ECO:0007669"/>
    <property type="project" value="UniProtKB-UniRule"/>
</dbReference>
<comment type="function">
    <text evidence="14">Catalyzes the oxidation of protoporphyrinogen IX to protoporphyrin IX.</text>
</comment>
<evidence type="ECO:0000256" key="9">
    <source>
        <dbReference type="ARBA" id="ARBA00022989"/>
    </source>
</evidence>
<comment type="pathway">
    <text evidence="2 14">Porphyrin-containing compound metabolism; protoporphyrin-IX biosynthesis; protoporphyrin-IX from protoporphyrinogen-IX: step 1/1.</text>
</comment>
<evidence type="ECO:0000256" key="10">
    <source>
        <dbReference type="ARBA" id="ARBA00023002"/>
    </source>
</evidence>
<comment type="catalytic activity">
    <reaction evidence="13 14">
        <text>protoporphyrinogen IX + 3 A = protoporphyrin IX + 3 AH2</text>
        <dbReference type="Rhea" id="RHEA:62000"/>
        <dbReference type="ChEBI" id="CHEBI:13193"/>
        <dbReference type="ChEBI" id="CHEBI:17499"/>
        <dbReference type="ChEBI" id="CHEBI:57306"/>
        <dbReference type="ChEBI" id="CHEBI:57307"/>
    </reaction>
</comment>
<keyword evidence="11 14" id="KW-0408">Iron</keyword>
<comment type="subcellular location">
    <subcellularLocation>
        <location evidence="1">Cell membrane</location>
        <topology evidence="1">Multi-pass membrane protein</topology>
    </subcellularLocation>
</comment>
<dbReference type="Proteomes" id="UP000198409">
    <property type="component" value="Unassembled WGS sequence"/>
</dbReference>
<reference evidence="18" key="2">
    <citation type="submission" date="2017-06" db="EMBL/GenBank/DDBJ databases">
        <authorList>
            <person name="Varghese N."/>
            <person name="Submissions S."/>
        </authorList>
    </citation>
    <scope>NUCLEOTIDE SEQUENCE [LARGE SCALE GENOMIC DNA]</scope>
    <source>
        <strain evidence="18">DSM 26170</strain>
    </source>
</reference>
<evidence type="ECO:0000256" key="12">
    <source>
        <dbReference type="ARBA" id="ARBA00023136"/>
    </source>
</evidence>
<evidence type="ECO:0000313" key="16">
    <source>
        <dbReference type="EMBL" id="SNR26396.1"/>
    </source>
</evidence>
<dbReference type="RefSeq" id="WP_089386598.1">
    <property type="nucleotide sequence ID" value="NZ_FZNM01000001.1"/>
</dbReference>
<organism evidence="16 18">
    <name type="scientific">Paracoccus sediminis</name>
    <dbReference type="NCBI Taxonomy" id="1214787"/>
    <lineage>
        <taxon>Bacteria</taxon>
        <taxon>Pseudomonadati</taxon>
        <taxon>Pseudomonadota</taxon>
        <taxon>Alphaproteobacteria</taxon>
        <taxon>Rhodobacterales</taxon>
        <taxon>Paracoccaceae</taxon>
        <taxon>Paracoccus</taxon>
    </lineage>
</organism>
<evidence type="ECO:0000313" key="18">
    <source>
        <dbReference type="Proteomes" id="UP000198409"/>
    </source>
</evidence>
<dbReference type="GO" id="GO:0046872">
    <property type="term" value="F:metal ion binding"/>
    <property type="evidence" value="ECO:0007669"/>
    <property type="project" value="UniProtKB-UniRule"/>
</dbReference>
<dbReference type="GO" id="GO:0006782">
    <property type="term" value="P:protoporphyrinogen IX biosynthetic process"/>
    <property type="evidence" value="ECO:0007669"/>
    <property type="project" value="UniProtKB-UniRule"/>
</dbReference>
<evidence type="ECO:0000256" key="1">
    <source>
        <dbReference type="ARBA" id="ARBA00004651"/>
    </source>
</evidence>
<keyword evidence="10" id="KW-0560">Oxidoreductase</keyword>
<evidence type="ECO:0000256" key="13">
    <source>
        <dbReference type="ARBA" id="ARBA00048390"/>
    </source>
</evidence>
<comment type="cofactor">
    <cofactor evidence="14">
        <name>heme b</name>
        <dbReference type="ChEBI" id="CHEBI:60344"/>
    </cofactor>
    <text evidence="14">Binds 1 heme b (iron(II)-protoporphyrin IX) group per subunit.</text>
</comment>
<dbReference type="UniPathway" id="UPA00251">
    <property type="reaction ID" value="UER00324"/>
</dbReference>
<evidence type="ECO:0000256" key="4">
    <source>
        <dbReference type="ARBA" id="ARBA00017504"/>
    </source>
</evidence>
<protein>
    <recommendedName>
        <fullName evidence="4 14">Protoporphyrinogen IX oxidase</fullName>
        <ecNumber evidence="14">1.3.99.-</ecNumber>
    </recommendedName>
</protein>
<evidence type="ECO:0000256" key="6">
    <source>
        <dbReference type="ARBA" id="ARBA00022617"/>
    </source>
</evidence>